<keyword evidence="7 9" id="KW-0704">Schiff base</keyword>
<evidence type="ECO:0000256" key="5">
    <source>
        <dbReference type="ARBA" id="ARBA00022679"/>
    </source>
</evidence>
<comment type="function">
    <text evidence="9">Transaldolase is important for the balance of metabolites in the pentose-phosphate pathway.</text>
</comment>
<evidence type="ECO:0000256" key="8">
    <source>
        <dbReference type="ARBA" id="ARBA00048810"/>
    </source>
</evidence>
<dbReference type="EMBL" id="JAUTWS010000003">
    <property type="protein sequence ID" value="MDO9707565.1"/>
    <property type="molecule type" value="Genomic_DNA"/>
</dbReference>
<dbReference type="InterPro" id="IPR033919">
    <property type="entry name" value="TSA/FSA_arc/bac"/>
</dbReference>
<dbReference type="Gene3D" id="3.20.20.70">
    <property type="entry name" value="Aldolase class I"/>
    <property type="match status" value="1"/>
</dbReference>
<comment type="similarity">
    <text evidence="3 9">Belongs to the transaldolase family. Type 3B subfamily.</text>
</comment>
<dbReference type="SUPFAM" id="SSF51569">
    <property type="entry name" value="Aldolase"/>
    <property type="match status" value="1"/>
</dbReference>
<dbReference type="InterPro" id="IPR001585">
    <property type="entry name" value="TAL/FSA"/>
</dbReference>
<keyword evidence="6 9" id="KW-0570">Pentose shunt</keyword>
<dbReference type="EC" id="2.2.1.2" evidence="9"/>
<dbReference type="InterPro" id="IPR013785">
    <property type="entry name" value="Aldolase_TIM"/>
</dbReference>
<dbReference type="PANTHER" id="PTHR10683:SF40">
    <property type="entry name" value="FRUCTOSE-6-PHOSPHATE ALDOLASE 1-RELATED"/>
    <property type="match status" value="1"/>
</dbReference>
<evidence type="ECO:0000256" key="1">
    <source>
        <dbReference type="ARBA" id="ARBA00004496"/>
    </source>
</evidence>
<evidence type="ECO:0000256" key="3">
    <source>
        <dbReference type="ARBA" id="ARBA00005740"/>
    </source>
</evidence>
<dbReference type="InterPro" id="IPR004731">
    <property type="entry name" value="Transaldolase_3B/F6P_aldolase"/>
</dbReference>
<dbReference type="Proteomes" id="UP001243009">
    <property type="component" value="Unassembled WGS sequence"/>
</dbReference>
<name>A0ABT9DUU7_9PROT</name>
<dbReference type="InterPro" id="IPR018225">
    <property type="entry name" value="Transaldolase_AS"/>
</dbReference>
<comment type="pathway">
    <text evidence="2 9">Carbohydrate degradation; pentose phosphate pathway; D-glyceraldehyde 3-phosphate and beta-D-fructose 6-phosphate from D-ribose 5-phosphate and D-xylulose 5-phosphate (non-oxidative stage): step 2/3.</text>
</comment>
<evidence type="ECO:0000313" key="11">
    <source>
        <dbReference type="Proteomes" id="UP001243009"/>
    </source>
</evidence>
<gene>
    <name evidence="10" type="primary">fsa</name>
    <name evidence="9" type="synonym">tal</name>
    <name evidence="10" type="ORF">Q7A36_04350</name>
</gene>
<evidence type="ECO:0000256" key="6">
    <source>
        <dbReference type="ARBA" id="ARBA00023126"/>
    </source>
</evidence>
<evidence type="ECO:0000256" key="2">
    <source>
        <dbReference type="ARBA" id="ARBA00004857"/>
    </source>
</evidence>
<accession>A0ABT9DUU7</accession>
<keyword evidence="5 9" id="KW-0808">Transferase</keyword>
<proteinExistence type="inferred from homology"/>
<dbReference type="Pfam" id="PF00923">
    <property type="entry name" value="TAL_FSA"/>
    <property type="match status" value="1"/>
</dbReference>
<evidence type="ECO:0000256" key="9">
    <source>
        <dbReference type="HAMAP-Rule" id="MF_00494"/>
    </source>
</evidence>
<reference evidence="10 11" key="1">
    <citation type="submission" date="2023-08" db="EMBL/GenBank/DDBJ databases">
        <title>The draft genome sequence of Paracraurococcus sp. LOR1-02.</title>
        <authorList>
            <person name="Kingkaew E."/>
            <person name="Tanasupawat S."/>
        </authorList>
    </citation>
    <scope>NUCLEOTIDE SEQUENCE [LARGE SCALE GENOMIC DNA]</scope>
    <source>
        <strain evidence="10 11">LOR1-02</strain>
    </source>
</reference>
<organism evidence="10 11">
    <name type="scientific">Paracraurococcus lichenis</name>
    <dbReference type="NCBI Taxonomy" id="3064888"/>
    <lineage>
        <taxon>Bacteria</taxon>
        <taxon>Pseudomonadati</taxon>
        <taxon>Pseudomonadota</taxon>
        <taxon>Alphaproteobacteria</taxon>
        <taxon>Acetobacterales</taxon>
        <taxon>Roseomonadaceae</taxon>
        <taxon>Paracraurococcus</taxon>
    </lineage>
</organism>
<dbReference type="RefSeq" id="WP_305102435.1">
    <property type="nucleotide sequence ID" value="NZ_JAUTWS010000003.1"/>
</dbReference>
<comment type="caution">
    <text evidence="10">The sequence shown here is derived from an EMBL/GenBank/DDBJ whole genome shotgun (WGS) entry which is preliminary data.</text>
</comment>
<dbReference type="PROSITE" id="PS01054">
    <property type="entry name" value="TRANSALDOLASE_1"/>
    <property type="match status" value="1"/>
</dbReference>
<feature type="active site" description="Schiff-base intermediate with substrate" evidence="9">
    <location>
        <position position="83"/>
    </location>
</feature>
<evidence type="ECO:0000256" key="4">
    <source>
        <dbReference type="ARBA" id="ARBA00022490"/>
    </source>
</evidence>
<dbReference type="InterPro" id="IPR022999">
    <property type="entry name" value="Transaldolase_3B"/>
</dbReference>
<comment type="catalytic activity">
    <reaction evidence="8 9">
        <text>D-sedoheptulose 7-phosphate + D-glyceraldehyde 3-phosphate = D-erythrose 4-phosphate + beta-D-fructose 6-phosphate</text>
        <dbReference type="Rhea" id="RHEA:17053"/>
        <dbReference type="ChEBI" id="CHEBI:16897"/>
        <dbReference type="ChEBI" id="CHEBI:57483"/>
        <dbReference type="ChEBI" id="CHEBI:57634"/>
        <dbReference type="ChEBI" id="CHEBI:59776"/>
        <dbReference type="EC" id="2.2.1.2"/>
    </reaction>
</comment>
<dbReference type="HAMAP" id="MF_00494">
    <property type="entry name" value="Transaldolase_3b"/>
    <property type="match status" value="1"/>
</dbReference>
<evidence type="ECO:0000313" key="10">
    <source>
        <dbReference type="EMBL" id="MDO9707565.1"/>
    </source>
</evidence>
<evidence type="ECO:0000256" key="7">
    <source>
        <dbReference type="ARBA" id="ARBA00023270"/>
    </source>
</evidence>
<dbReference type="NCBIfam" id="TIGR00875">
    <property type="entry name" value="fsa_talC_mipB"/>
    <property type="match status" value="1"/>
</dbReference>
<comment type="subcellular location">
    <subcellularLocation>
        <location evidence="1 9">Cytoplasm</location>
    </subcellularLocation>
</comment>
<sequence>MKFFVDTAEVSEIRSLAEAGLVDGVTTNPSLIAKSGRKMAEVIAEICAITPGPVSAEVTATEYEDMLAEGRYLREIAPNVAVKVPLTEAGLGTCRALSAEGTLVNVTLCFSAAQALLAAKAGATFISPFVGRLDDIATDGMLLIADIVKIYRNYPHIKTEVLVASIRHPIHLVEAAKLGAGVATLPPAVIRQLLKHPLTDRGLEAFLADWRKTGQSIL</sequence>
<keyword evidence="4 9" id="KW-0963">Cytoplasm</keyword>
<keyword evidence="11" id="KW-1185">Reference proteome</keyword>
<dbReference type="PANTHER" id="PTHR10683">
    <property type="entry name" value="TRANSALDOLASE"/>
    <property type="match status" value="1"/>
</dbReference>
<dbReference type="CDD" id="cd00956">
    <property type="entry name" value="Transaldolase_FSA"/>
    <property type="match status" value="1"/>
</dbReference>
<protein>
    <recommendedName>
        <fullName evidence="9">Probable transaldolase</fullName>
        <ecNumber evidence="9">2.2.1.2</ecNumber>
    </recommendedName>
</protein>